<proteinExistence type="predicted"/>
<sequence>MIELSFSAADTGGADRGPHGTMDFATADLYDLTYEAFRGPCTFRIEGADFSGPGPVLDLALGLFTAAGELAEARRARYSAVGGAGEYHFERRGDTVRIRRERDGRGTVDYAEFAQAARAFLGEVVRGLGERFPELRRNPEIRRLREAAAGV</sequence>
<accession>A0ABW0X6Z9</accession>
<organism evidence="1 2">
    <name type="scientific">Kitasatospora misakiensis</name>
    <dbReference type="NCBI Taxonomy" id="67330"/>
    <lineage>
        <taxon>Bacteria</taxon>
        <taxon>Bacillati</taxon>
        <taxon>Actinomycetota</taxon>
        <taxon>Actinomycetes</taxon>
        <taxon>Kitasatosporales</taxon>
        <taxon>Streptomycetaceae</taxon>
        <taxon>Kitasatospora</taxon>
    </lineage>
</organism>
<gene>
    <name evidence="1" type="ORF">ACFP3U_18180</name>
</gene>
<dbReference type="Proteomes" id="UP001595975">
    <property type="component" value="Unassembled WGS sequence"/>
</dbReference>
<evidence type="ECO:0000313" key="1">
    <source>
        <dbReference type="EMBL" id="MFC5664904.1"/>
    </source>
</evidence>
<dbReference type="EMBL" id="JBHSOF010000021">
    <property type="protein sequence ID" value="MFC5664904.1"/>
    <property type="molecule type" value="Genomic_DNA"/>
</dbReference>
<reference evidence="2" key="1">
    <citation type="journal article" date="2019" name="Int. J. Syst. Evol. Microbiol.">
        <title>The Global Catalogue of Microorganisms (GCM) 10K type strain sequencing project: providing services to taxonomists for standard genome sequencing and annotation.</title>
        <authorList>
            <consortium name="The Broad Institute Genomics Platform"/>
            <consortium name="The Broad Institute Genome Sequencing Center for Infectious Disease"/>
            <person name="Wu L."/>
            <person name="Ma J."/>
        </authorList>
    </citation>
    <scope>NUCLEOTIDE SEQUENCE [LARGE SCALE GENOMIC DNA]</scope>
    <source>
        <strain evidence="2">CGMCC 4.1437</strain>
    </source>
</reference>
<name>A0ABW0X6Z9_9ACTN</name>
<evidence type="ECO:0000313" key="2">
    <source>
        <dbReference type="Proteomes" id="UP001595975"/>
    </source>
</evidence>
<dbReference type="RefSeq" id="WP_380226588.1">
    <property type="nucleotide sequence ID" value="NZ_JBHSOF010000021.1"/>
</dbReference>
<protein>
    <submittedName>
        <fullName evidence="1">Uncharacterized protein</fullName>
    </submittedName>
</protein>
<comment type="caution">
    <text evidence="1">The sequence shown here is derived from an EMBL/GenBank/DDBJ whole genome shotgun (WGS) entry which is preliminary data.</text>
</comment>
<keyword evidence="2" id="KW-1185">Reference proteome</keyword>